<evidence type="ECO:0000259" key="3">
    <source>
        <dbReference type="Pfam" id="PF25137"/>
    </source>
</evidence>
<dbReference type="RefSeq" id="WP_089731796.1">
    <property type="nucleotide sequence ID" value="NZ_FNIA01000004.1"/>
</dbReference>
<sequence length="402" mass="41474">MHHDTPGGVRFEYDGPTLRLGSGSVASLGPELASTGCERALVVCGSTVGRTAAVMEPVRTGLGDRLAGEFPQTTPDKRLSTAYDGVAAMKRHDADALVAVGGGSSIDVAKVMSVLHADERPPDRVGAELAETGTVSIPDGDLAPVFAVPTTLAGADLSQVAGITAHPSSSLVDAFVAGGVWDERLMPTAVVGDAELVATTPESVLVGSAMNGFDKGVETLYASTRTPVTDGTAGRGLRLLAEHLPRLGREGATPAVLDPVVEGITLVQYGISRPSETTLSVVHAFGHGLTRGYGVQQGVAHAVVVPHVLEYLFEHVDARRELLADALGVGDAAEPATAVVETVTAVRDALDLPTQLRDVDGPEPTEFPAVAEAILSDSFMRNAPPGLDATQSDIEAVLEAAY</sequence>
<dbReference type="Proteomes" id="UP000199370">
    <property type="component" value="Unassembled WGS sequence"/>
</dbReference>
<evidence type="ECO:0000259" key="2">
    <source>
        <dbReference type="Pfam" id="PF00465"/>
    </source>
</evidence>
<reference evidence="4 5" key="1">
    <citation type="submission" date="2016-10" db="EMBL/GenBank/DDBJ databases">
        <authorList>
            <person name="de Groot N.N."/>
        </authorList>
    </citation>
    <scope>NUCLEOTIDE SEQUENCE [LARGE SCALE GENOMIC DNA]</scope>
    <source>
        <strain evidence="5">EB21,IBRC-M 10013,KCTC 4048</strain>
    </source>
</reference>
<evidence type="ECO:0000256" key="1">
    <source>
        <dbReference type="ARBA" id="ARBA00023002"/>
    </source>
</evidence>
<name>A0A1G9UA32_9EURY</name>
<evidence type="ECO:0000313" key="4">
    <source>
        <dbReference type="EMBL" id="SDM56692.1"/>
    </source>
</evidence>
<dbReference type="GO" id="GO:0046872">
    <property type="term" value="F:metal ion binding"/>
    <property type="evidence" value="ECO:0007669"/>
    <property type="project" value="InterPro"/>
</dbReference>
<dbReference type="Pfam" id="PF00465">
    <property type="entry name" value="Fe-ADH"/>
    <property type="match status" value="1"/>
</dbReference>
<organism evidence="4 5">
    <name type="scientific">Haloarchaeobius iranensis</name>
    <dbReference type="NCBI Taxonomy" id="996166"/>
    <lineage>
        <taxon>Archaea</taxon>
        <taxon>Methanobacteriati</taxon>
        <taxon>Methanobacteriota</taxon>
        <taxon>Stenosarchaea group</taxon>
        <taxon>Halobacteria</taxon>
        <taxon>Halobacteriales</taxon>
        <taxon>Halorubellaceae</taxon>
        <taxon>Haloarchaeobius</taxon>
    </lineage>
</organism>
<protein>
    <submittedName>
        <fullName evidence="4">Alcohol dehydrogenase, class IV</fullName>
    </submittedName>
</protein>
<feature type="domain" description="Fe-containing alcohol dehydrogenase-like C-terminal" evidence="3">
    <location>
        <begin position="209"/>
        <end position="402"/>
    </location>
</feature>
<accession>A0A1G9UA32</accession>
<dbReference type="Pfam" id="PF25137">
    <property type="entry name" value="ADH_Fe_C"/>
    <property type="match status" value="1"/>
</dbReference>
<keyword evidence="1" id="KW-0560">Oxidoreductase</keyword>
<dbReference type="AlphaFoldDB" id="A0A1G9UA32"/>
<gene>
    <name evidence="4" type="ORF">SAMN05192554_10414</name>
</gene>
<dbReference type="Gene3D" id="3.40.50.1970">
    <property type="match status" value="1"/>
</dbReference>
<dbReference type="CDD" id="cd14866">
    <property type="entry name" value="Fe-ADH-like"/>
    <property type="match status" value="1"/>
</dbReference>
<proteinExistence type="predicted"/>
<dbReference type="InterPro" id="IPR039697">
    <property type="entry name" value="Alcohol_dehydrogenase_Fe"/>
</dbReference>
<keyword evidence="5" id="KW-1185">Reference proteome</keyword>
<evidence type="ECO:0000313" key="5">
    <source>
        <dbReference type="Proteomes" id="UP000199370"/>
    </source>
</evidence>
<dbReference type="PANTHER" id="PTHR11496">
    <property type="entry name" value="ALCOHOL DEHYDROGENASE"/>
    <property type="match status" value="1"/>
</dbReference>
<dbReference type="OrthoDB" id="57329at2157"/>
<dbReference type="GO" id="GO:0004022">
    <property type="term" value="F:alcohol dehydrogenase (NAD+) activity"/>
    <property type="evidence" value="ECO:0007669"/>
    <property type="project" value="TreeGrafter"/>
</dbReference>
<dbReference type="STRING" id="996166.SAMN05192554_10414"/>
<dbReference type="EMBL" id="FNIA01000004">
    <property type="protein sequence ID" value="SDM56692.1"/>
    <property type="molecule type" value="Genomic_DNA"/>
</dbReference>
<dbReference type="InterPro" id="IPR001670">
    <property type="entry name" value="ADH_Fe/GldA"/>
</dbReference>
<dbReference type="SUPFAM" id="SSF56796">
    <property type="entry name" value="Dehydroquinate synthase-like"/>
    <property type="match status" value="1"/>
</dbReference>
<dbReference type="Gene3D" id="1.20.1090.10">
    <property type="entry name" value="Dehydroquinate synthase-like - alpha domain"/>
    <property type="match status" value="1"/>
</dbReference>
<dbReference type="InterPro" id="IPR056798">
    <property type="entry name" value="ADH_Fe_C"/>
</dbReference>
<feature type="domain" description="Alcohol dehydrogenase iron-type/glycerol dehydrogenase GldA" evidence="2">
    <location>
        <begin position="18"/>
        <end position="191"/>
    </location>
</feature>
<dbReference type="PANTHER" id="PTHR11496:SF83">
    <property type="entry name" value="HYDROXYACID-OXOACID TRANSHYDROGENASE, MITOCHONDRIAL"/>
    <property type="match status" value="1"/>
</dbReference>